<reference evidence="2 3" key="1">
    <citation type="submission" date="2016-10" db="EMBL/GenBank/DDBJ databases">
        <title>Actinomyces aegypiusis sp. nov., isolated from the Aegypius monachus in Qinghai Tibet Plateau China.</title>
        <authorList>
            <person name="Wang Y."/>
        </authorList>
    </citation>
    <scope>NUCLEOTIDE SEQUENCE [LARGE SCALE GENOMIC DNA]</scope>
    <source>
        <strain evidence="2 3">VUL4_3</strain>
    </source>
</reference>
<evidence type="ECO:0000313" key="3">
    <source>
        <dbReference type="Proteomes" id="UP000176288"/>
    </source>
</evidence>
<proteinExistence type="predicted"/>
<protein>
    <submittedName>
        <fullName evidence="2">Uncharacterized protein</fullName>
    </submittedName>
</protein>
<sequence>MNHFSDQIIRKYQQFYQDEFALDLAFKQGTIAWNISTYCSLLLMCAFGWILPGYLFYTSSLLLLPLILGSFAANTYSRRYLPAPLPKQKLPLKSALLIIVVLLTWLAGGWYRGAEITPYATGTIVGVIGAVILLPIILRHQHQKDEKRLDADAE</sequence>
<evidence type="ECO:0000313" key="2">
    <source>
        <dbReference type="EMBL" id="AOZ73297.1"/>
    </source>
</evidence>
<dbReference type="STRING" id="1912795.BK816_08415"/>
<accession>A0A1D9MLW4</accession>
<evidence type="ECO:0000256" key="1">
    <source>
        <dbReference type="SAM" id="Phobius"/>
    </source>
</evidence>
<feature type="transmembrane region" description="Helical" evidence="1">
    <location>
        <begin position="95"/>
        <end position="113"/>
    </location>
</feature>
<dbReference type="KEGG" id="avu:BK816_08415"/>
<name>A0A1D9MLW4_9ACTO</name>
<feature type="transmembrane region" description="Helical" evidence="1">
    <location>
        <begin position="31"/>
        <end position="50"/>
    </location>
</feature>
<dbReference type="AlphaFoldDB" id="A0A1D9MLW4"/>
<keyword evidence="3" id="KW-1185">Reference proteome</keyword>
<gene>
    <name evidence="2" type="ORF">BK816_08415</name>
</gene>
<feature type="transmembrane region" description="Helical" evidence="1">
    <location>
        <begin position="119"/>
        <end position="138"/>
    </location>
</feature>
<dbReference type="Proteomes" id="UP000176288">
    <property type="component" value="Chromosome"/>
</dbReference>
<keyword evidence="1" id="KW-0472">Membrane</keyword>
<feature type="transmembrane region" description="Helical" evidence="1">
    <location>
        <begin position="56"/>
        <end position="74"/>
    </location>
</feature>
<organism evidence="2 3">
    <name type="scientific">Boudabousia tangfeifanii</name>
    <dbReference type="NCBI Taxonomy" id="1912795"/>
    <lineage>
        <taxon>Bacteria</taxon>
        <taxon>Bacillati</taxon>
        <taxon>Actinomycetota</taxon>
        <taxon>Actinomycetes</taxon>
        <taxon>Actinomycetales</taxon>
        <taxon>Actinomycetaceae</taxon>
        <taxon>Boudabousia</taxon>
    </lineage>
</organism>
<keyword evidence="1" id="KW-0812">Transmembrane</keyword>
<keyword evidence="1" id="KW-1133">Transmembrane helix</keyword>
<dbReference type="EMBL" id="CP017812">
    <property type="protein sequence ID" value="AOZ73297.1"/>
    <property type="molecule type" value="Genomic_DNA"/>
</dbReference>
<dbReference type="RefSeq" id="WP_071164760.1">
    <property type="nucleotide sequence ID" value="NZ_CP017812.1"/>
</dbReference>